<keyword evidence="7 9" id="KW-0472">Membrane</keyword>
<evidence type="ECO:0000256" key="4">
    <source>
        <dbReference type="ARBA" id="ARBA00022692"/>
    </source>
</evidence>
<keyword evidence="12" id="KW-1185">Reference proteome</keyword>
<evidence type="ECO:0000313" key="12">
    <source>
        <dbReference type="Proteomes" id="UP001472866"/>
    </source>
</evidence>
<keyword evidence="3" id="KW-0813">Transport</keyword>
<dbReference type="InterPro" id="IPR013057">
    <property type="entry name" value="AA_transpt_TM"/>
</dbReference>
<evidence type="ECO:0000313" key="11">
    <source>
        <dbReference type="EMBL" id="WZN66296.1"/>
    </source>
</evidence>
<reference evidence="11 12" key="1">
    <citation type="submission" date="2024-03" db="EMBL/GenBank/DDBJ databases">
        <title>Complete genome sequence of the green alga Chloropicon roscoffensis RCC1871.</title>
        <authorList>
            <person name="Lemieux C."/>
            <person name="Pombert J.-F."/>
            <person name="Otis C."/>
            <person name="Turmel M."/>
        </authorList>
    </citation>
    <scope>NUCLEOTIDE SEQUENCE [LARGE SCALE GENOMIC DNA]</scope>
    <source>
        <strain evidence="11 12">RCC1871</strain>
    </source>
</reference>
<feature type="compositionally biased region" description="Basic and acidic residues" evidence="8">
    <location>
        <begin position="23"/>
        <end position="41"/>
    </location>
</feature>
<feature type="transmembrane region" description="Helical" evidence="9">
    <location>
        <begin position="466"/>
        <end position="487"/>
    </location>
</feature>
<feature type="transmembrane region" description="Helical" evidence="9">
    <location>
        <begin position="196"/>
        <end position="215"/>
    </location>
</feature>
<dbReference type="Proteomes" id="UP001472866">
    <property type="component" value="Chromosome 15"/>
</dbReference>
<evidence type="ECO:0000256" key="9">
    <source>
        <dbReference type="SAM" id="Phobius"/>
    </source>
</evidence>
<evidence type="ECO:0000256" key="5">
    <source>
        <dbReference type="ARBA" id="ARBA00022970"/>
    </source>
</evidence>
<dbReference type="AlphaFoldDB" id="A0AAX4PJJ0"/>
<proteinExistence type="inferred from homology"/>
<feature type="region of interest" description="Disordered" evidence="8">
    <location>
        <begin position="1"/>
        <end position="57"/>
    </location>
</feature>
<evidence type="ECO:0000256" key="8">
    <source>
        <dbReference type="SAM" id="MobiDB-lite"/>
    </source>
</evidence>
<dbReference type="PANTHER" id="PTHR22950:SF458">
    <property type="entry name" value="SODIUM-COUPLED NEUTRAL AMINO ACID TRANSPORTER 11-RELATED"/>
    <property type="match status" value="1"/>
</dbReference>
<feature type="transmembrane region" description="Helical" evidence="9">
    <location>
        <begin position="434"/>
        <end position="454"/>
    </location>
</feature>
<feature type="transmembrane region" description="Helical" evidence="9">
    <location>
        <begin position="315"/>
        <end position="334"/>
    </location>
</feature>
<dbReference type="GO" id="GO:0016020">
    <property type="term" value="C:membrane"/>
    <property type="evidence" value="ECO:0007669"/>
    <property type="project" value="UniProtKB-SubCell"/>
</dbReference>
<feature type="transmembrane region" description="Helical" evidence="9">
    <location>
        <begin position="361"/>
        <end position="384"/>
    </location>
</feature>
<keyword evidence="6 9" id="KW-1133">Transmembrane helix</keyword>
<dbReference type="Pfam" id="PF01490">
    <property type="entry name" value="Aa_trans"/>
    <property type="match status" value="1"/>
</dbReference>
<dbReference type="PANTHER" id="PTHR22950">
    <property type="entry name" value="AMINO ACID TRANSPORTER"/>
    <property type="match status" value="1"/>
</dbReference>
<feature type="domain" description="Amino acid transporter transmembrane" evidence="10">
    <location>
        <begin position="72"/>
        <end position="486"/>
    </location>
</feature>
<feature type="transmembrane region" description="Helical" evidence="9">
    <location>
        <begin position="157"/>
        <end position="176"/>
    </location>
</feature>
<feature type="transmembrane region" description="Helical" evidence="9">
    <location>
        <begin position="101"/>
        <end position="121"/>
    </location>
</feature>
<protein>
    <submittedName>
        <fullName evidence="11">Amino acid transporter</fullName>
    </submittedName>
</protein>
<gene>
    <name evidence="11" type="ORF">HKI87_15g78610</name>
</gene>
<comment type="similarity">
    <text evidence="2">Belongs to the amino acid/polyamine transporter 2 family.</text>
</comment>
<evidence type="ECO:0000256" key="1">
    <source>
        <dbReference type="ARBA" id="ARBA00004141"/>
    </source>
</evidence>
<feature type="transmembrane region" description="Helical" evidence="9">
    <location>
        <begin position="222"/>
        <end position="243"/>
    </location>
</feature>
<sequence>MSEVPINPQLTLMDFPGGTNQDHQGHVNRTEYQHMRSREDAPLLASGSGTDSPDINDKEREVYFNDPQQEQKFSVRSQVINLGNTIVGAGLMALPKVVQTLGIVTGVTALVLVLLCTLKTLGYMLKESTRMNSTDFTHVVRQRLGVNAARIQDFSIFINNVGLLIIYLRIISDVLVGDAEYKGIITDFISEKSILASPYLSVGVVTFCVLLPLSSLEKMDSLAAASASGLSLALLFSVITIALSCVEISKNGLEGVSFGPNPLYFSGDLVKDVLTLVSVFPVIFTSLVCHYNLLHVKQDLPPRHYNKMPKIVRTAGCGCVGLYLLVASFGYILFKDKVQGDVLLNFGCDALEPLVGDKGCIVIAVAVRSMYAIVLSMTFPLIHFALRQTEMSVLFEDRQQRQAPAARWGITLANLVVSYVLALKVPNIWTPLQITGAVAAGIIGFIIPSCLHLVAPAQERTMASMVTAWLLLLMGVLVGVVTLYQLATGNLG</sequence>
<keyword evidence="4 9" id="KW-0812">Transmembrane</keyword>
<accession>A0AAX4PJJ0</accession>
<dbReference type="GO" id="GO:0015179">
    <property type="term" value="F:L-amino acid transmembrane transporter activity"/>
    <property type="evidence" value="ECO:0007669"/>
    <property type="project" value="TreeGrafter"/>
</dbReference>
<keyword evidence="5" id="KW-0029">Amino-acid transport</keyword>
<name>A0AAX4PJJ0_9CHLO</name>
<organism evidence="11 12">
    <name type="scientific">Chloropicon roscoffensis</name>
    <dbReference type="NCBI Taxonomy" id="1461544"/>
    <lineage>
        <taxon>Eukaryota</taxon>
        <taxon>Viridiplantae</taxon>
        <taxon>Chlorophyta</taxon>
        <taxon>Chloropicophyceae</taxon>
        <taxon>Chloropicales</taxon>
        <taxon>Chloropicaceae</taxon>
        <taxon>Chloropicon</taxon>
    </lineage>
</organism>
<evidence type="ECO:0000259" key="10">
    <source>
        <dbReference type="Pfam" id="PF01490"/>
    </source>
</evidence>
<dbReference type="EMBL" id="CP151515">
    <property type="protein sequence ID" value="WZN66296.1"/>
    <property type="molecule type" value="Genomic_DNA"/>
</dbReference>
<evidence type="ECO:0000256" key="3">
    <source>
        <dbReference type="ARBA" id="ARBA00022448"/>
    </source>
</evidence>
<feature type="transmembrane region" description="Helical" evidence="9">
    <location>
        <begin position="273"/>
        <end position="294"/>
    </location>
</feature>
<evidence type="ECO:0000256" key="7">
    <source>
        <dbReference type="ARBA" id="ARBA00023136"/>
    </source>
</evidence>
<feature type="transmembrane region" description="Helical" evidence="9">
    <location>
        <begin position="405"/>
        <end position="422"/>
    </location>
</feature>
<comment type="subcellular location">
    <subcellularLocation>
        <location evidence="1">Membrane</location>
        <topology evidence="1">Multi-pass membrane protein</topology>
    </subcellularLocation>
</comment>
<evidence type="ECO:0000256" key="2">
    <source>
        <dbReference type="ARBA" id="ARBA00008066"/>
    </source>
</evidence>
<evidence type="ECO:0000256" key="6">
    <source>
        <dbReference type="ARBA" id="ARBA00022989"/>
    </source>
</evidence>